<proteinExistence type="predicted"/>
<reference evidence="1" key="1">
    <citation type="submission" date="2021-05" db="EMBL/GenBank/DDBJ databases">
        <authorList>
            <person name="Alioto T."/>
            <person name="Alioto T."/>
            <person name="Gomez Garrido J."/>
        </authorList>
    </citation>
    <scope>NUCLEOTIDE SEQUENCE</scope>
</reference>
<name>A0A8D8B767_CULPI</name>
<evidence type="ECO:0000313" key="1">
    <source>
        <dbReference type="EMBL" id="CAG6470063.1"/>
    </source>
</evidence>
<dbReference type="AlphaFoldDB" id="A0A8D8B767"/>
<dbReference type="EMBL" id="HBUE01242623">
    <property type="protein sequence ID" value="CAG6550174.1"/>
    <property type="molecule type" value="Transcribed_RNA"/>
</dbReference>
<sequence>MSILFSRPVRRTSILCSPPALPSPVPSIQSIRPSTPASRVAFPARPPRHYCSWRTELRPAGEVVVFDSSAGGPDSGVAVVTAAASVVALAGPVELPVAAGPAARSSFRRDLEPVVGRVAAGLGRVRNLPAVEEPAS</sequence>
<dbReference type="EMBL" id="HBUE01349691">
    <property type="protein sequence ID" value="CAG6602461.1"/>
    <property type="molecule type" value="Transcribed_RNA"/>
</dbReference>
<organism evidence="1">
    <name type="scientific">Culex pipiens</name>
    <name type="common">House mosquito</name>
    <dbReference type="NCBI Taxonomy" id="7175"/>
    <lineage>
        <taxon>Eukaryota</taxon>
        <taxon>Metazoa</taxon>
        <taxon>Ecdysozoa</taxon>
        <taxon>Arthropoda</taxon>
        <taxon>Hexapoda</taxon>
        <taxon>Insecta</taxon>
        <taxon>Pterygota</taxon>
        <taxon>Neoptera</taxon>
        <taxon>Endopterygota</taxon>
        <taxon>Diptera</taxon>
        <taxon>Nematocera</taxon>
        <taxon>Culicoidea</taxon>
        <taxon>Culicidae</taxon>
        <taxon>Culicinae</taxon>
        <taxon>Culicini</taxon>
        <taxon>Culex</taxon>
        <taxon>Culex</taxon>
    </lineage>
</organism>
<dbReference type="EMBL" id="HBUE01064483">
    <property type="protein sequence ID" value="CAG6470063.1"/>
    <property type="molecule type" value="Transcribed_RNA"/>
</dbReference>
<protein>
    <submittedName>
        <fullName evidence="1">(northern house mosquito) hypothetical protein</fullName>
    </submittedName>
</protein>
<dbReference type="EMBL" id="HBUE01349692">
    <property type="protein sequence ID" value="CAG6602462.1"/>
    <property type="molecule type" value="Transcribed_RNA"/>
</dbReference>
<accession>A0A8D8B767</accession>
<dbReference type="EMBL" id="HBUE01242622">
    <property type="protein sequence ID" value="CAG6550173.1"/>
    <property type="molecule type" value="Transcribed_RNA"/>
</dbReference>